<name>Q4SZI1_TETNG</name>
<dbReference type="AlphaFoldDB" id="Q4SZI1"/>
<dbReference type="KEGG" id="tng:GSTEN00009832G001"/>
<dbReference type="EMBL" id="CAAE01011623">
    <property type="protein sequence ID" value="CAF93951.1"/>
    <property type="molecule type" value="Genomic_DNA"/>
</dbReference>
<comment type="caution">
    <text evidence="2">The sequence shown here is derived from an EMBL/GenBank/DDBJ whole genome shotgun (WGS) entry which is preliminary data.</text>
</comment>
<reference evidence="2" key="1">
    <citation type="journal article" date="2004" name="Nature">
        <title>Genome duplication in the teleost fish Tetraodon nigroviridis reveals the early vertebrate proto-karyotype.</title>
        <authorList>
            <person name="Jaillon O."/>
            <person name="Aury J.-M."/>
            <person name="Brunet F."/>
            <person name="Petit J.-L."/>
            <person name="Stange-Thomann N."/>
            <person name="Mauceli E."/>
            <person name="Bouneau L."/>
            <person name="Fischer C."/>
            <person name="Ozouf-Costaz C."/>
            <person name="Bernot A."/>
            <person name="Nicaud S."/>
            <person name="Jaffe D."/>
            <person name="Fisher S."/>
            <person name="Lutfalla G."/>
            <person name="Dossat C."/>
            <person name="Segurens B."/>
            <person name="Dasilva C."/>
            <person name="Salanoubat M."/>
            <person name="Levy M."/>
            <person name="Boudet N."/>
            <person name="Castellano S."/>
            <person name="Anthouard V."/>
            <person name="Jubin C."/>
            <person name="Castelli V."/>
            <person name="Katinka M."/>
            <person name="Vacherie B."/>
            <person name="Biemont C."/>
            <person name="Skalli Z."/>
            <person name="Cattolico L."/>
            <person name="Poulain J."/>
            <person name="De Berardinis V."/>
            <person name="Cruaud C."/>
            <person name="Duprat S."/>
            <person name="Brottier P."/>
            <person name="Coutanceau J.-P."/>
            <person name="Gouzy J."/>
            <person name="Parra G."/>
            <person name="Lardier G."/>
            <person name="Chapple C."/>
            <person name="McKernan K.J."/>
            <person name="McEwan P."/>
            <person name="Bosak S."/>
            <person name="Kellis M."/>
            <person name="Volff J.-N."/>
            <person name="Guigo R."/>
            <person name="Zody M.C."/>
            <person name="Mesirov J."/>
            <person name="Lindblad-Toh K."/>
            <person name="Birren B."/>
            <person name="Nusbaum C."/>
            <person name="Kahn D."/>
            <person name="Robinson-Rechavi M."/>
            <person name="Laudet V."/>
            <person name="Schachter V."/>
            <person name="Quetier F."/>
            <person name="Saurin W."/>
            <person name="Scarpelli C."/>
            <person name="Wincker P."/>
            <person name="Lander E.S."/>
            <person name="Weissenbach J."/>
            <person name="Roest Crollius H."/>
        </authorList>
    </citation>
    <scope>NUCLEOTIDE SEQUENCE [LARGE SCALE GENOMIC DNA]</scope>
</reference>
<gene>
    <name evidence="2" type="ORF">GSTENG00009832001</name>
</gene>
<accession>Q4SZI1</accession>
<feature type="region of interest" description="Disordered" evidence="1">
    <location>
        <begin position="1"/>
        <end position="25"/>
    </location>
</feature>
<reference evidence="2" key="2">
    <citation type="submission" date="2004-02" db="EMBL/GenBank/DDBJ databases">
        <authorList>
            <consortium name="Genoscope"/>
            <consortium name="Whitehead Institute Centre for Genome Research"/>
        </authorList>
    </citation>
    <scope>NUCLEOTIDE SEQUENCE</scope>
</reference>
<sequence>MFNKTSSERLPLLSEESNSYATAER</sequence>
<organism evidence="2">
    <name type="scientific">Tetraodon nigroviridis</name>
    <name type="common">Spotted green pufferfish</name>
    <name type="synonym">Chelonodon nigroviridis</name>
    <dbReference type="NCBI Taxonomy" id="99883"/>
    <lineage>
        <taxon>Eukaryota</taxon>
        <taxon>Metazoa</taxon>
        <taxon>Chordata</taxon>
        <taxon>Craniata</taxon>
        <taxon>Vertebrata</taxon>
        <taxon>Euteleostomi</taxon>
        <taxon>Actinopterygii</taxon>
        <taxon>Neopterygii</taxon>
        <taxon>Teleostei</taxon>
        <taxon>Neoteleostei</taxon>
        <taxon>Acanthomorphata</taxon>
        <taxon>Eupercaria</taxon>
        <taxon>Tetraodontiformes</taxon>
        <taxon>Tetradontoidea</taxon>
        <taxon>Tetraodontidae</taxon>
        <taxon>Tetraodon</taxon>
    </lineage>
</organism>
<proteinExistence type="predicted"/>
<evidence type="ECO:0000256" key="1">
    <source>
        <dbReference type="SAM" id="MobiDB-lite"/>
    </source>
</evidence>
<protein>
    <submittedName>
        <fullName evidence="2">(spotted green pufferfish) hypothetical protein</fullName>
    </submittedName>
</protein>
<evidence type="ECO:0000313" key="2">
    <source>
        <dbReference type="EMBL" id="CAF93951.1"/>
    </source>
</evidence>
<feature type="compositionally biased region" description="Low complexity" evidence="1">
    <location>
        <begin position="8"/>
        <end position="19"/>
    </location>
</feature>